<organism evidence="2 3">
    <name type="scientific">Thermococcus litoralis (strain ATCC 51850 / DSM 5473 / JCM 8560 / NS-C)</name>
    <dbReference type="NCBI Taxonomy" id="523849"/>
    <lineage>
        <taxon>Archaea</taxon>
        <taxon>Methanobacteriati</taxon>
        <taxon>Methanobacteriota</taxon>
        <taxon>Thermococci</taxon>
        <taxon>Thermococcales</taxon>
        <taxon>Thermococcaceae</taxon>
        <taxon>Thermococcus</taxon>
    </lineage>
</organism>
<dbReference type="Proteomes" id="UP000015502">
    <property type="component" value="Chromosome"/>
</dbReference>
<evidence type="ECO:0000259" key="1">
    <source>
        <dbReference type="Pfam" id="PF05124"/>
    </source>
</evidence>
<keyword evidence="3" id="KW-1185">Reference proteome</keyword>
<accession>H3ZNA9</accession>
<dbReference type="AlphaFoldDB" id="H3ZNA9"/>
<reference evidence="2 3" key="1">
    <citation type="journal article" date="2012" name="J. Bacteriol.">
        <title>Genome sequence of the model hyperthermophilic archaeon Thermococcus litoralis NS-C.</title>
        <authorList>
            <person name="Gardner A.F."/>
            <person name="Kumar S."/>
            <person name="Perler F.B."/>
        </authorList>
    </citation>
    <scope>NUCLEOTIDE SEQUENCE [LARGE SCALE GENOMIC DNA]</scope>
    <source>
        <strain evidence="3">ATCC 51850 / DSM 5473 / JCM 8560 / NS-C</strain>
    </source>
</reference>
<feature type="domain" description="S-layer protein outer" evidence="1">
    <location>
        <begin position="455"/>
        <end position="565"/>
    </location>
</feature>
<sequence length="590" mass="70113">MKRRLLALLIIFLLAPNVSAYQFQRNSVLIKINPNEELLSIVYYLAFGHDEFVLNREGYINDVKQWFWKYRNHRAVEILRKYFKDAKTVPERDYRLFIIDAYLLQFSEPPEMKRIYMGWQDQELDEIVDALREFSQDTNFMEFFRSHENYYNEDLEVYASAITLLPPDEFMESYMNLTNVRFEFHFPYLVCIHGHNFREKVNETVIYGSGGMLPLVRRNPPKTYWGFLRARDTIFGLPLNSVYVNNSEFDRLWILEFIYHELGHDLTTAKLNEYYGYKVKPLKYLEDTIEEDMPYLATYDIHFWSDTAMIYESFADAWAYFALSGINKDYAELSLQMEKAWGEFWIEDVVELYKKYAKIAVENNRPLEEYIFNMLTELAHMVPESEAKALYEEKVPVTPLRALDDGVKEGEIIIVYGTQNPDKNGVDYDRETAEIVKYYLQRFYSQWMGEVKVEIKSDMEITKEDLEKDMILIGGPLSNKVVDQLDEDFPLRFVLSNGTWILEKNAEFENVRTFLITDPYIKEIEFAEKTYSSPFTSVIMAIRNPYREDNYIIWIAGADRYGTRKYKNPTYYLVSYQVYDGRVIEDGFYS</sequence>
<gene>
    <name evidence="2" type="ORF">OCC_11342</name>
</gene>
<dbReference type="KEGG" id="tlt:OCC_11342"/>
<dbReference type="OrthoDB" id="148350at2157"/>
<dbReference type="InterPro" id="IPR022651">
    <property type="entry name" value="S_layer_C"/>
</dbReference>
<evidence type="ECO:0000313" key="3">
    <source>
        <dbReference type="Proteomes" id="UP000015502"/>
    </source>
</evidence>
<evidence type="ECO:0000313" key="2">
    <source>
        <dbReference type="EMBL" id="EHR78533.1"/>
    </source>
</evidence>
<protein>
    <recommendedName>
        <fullName evidence="1">S-layer protein outer domain-containing protein</fullName>
    </recommendedName>
</protein>
<dbReference type="HOGENOM" id="CLU_034059_0_0_2"/>
<dbReference type="EMBL" id="CP006670">
    <property type="protein sequence ID" value="EHR78533.1"/>
    <property type="molecule type" value="Genomic_DNA"/>
</dbReference>
<name>H3ZNA9_THELN</name>
<proteinExistence type="predicted"/>
<dbReference type="PaxDb" id="523849-OCC_11342"/>
<dbReference type="Pfam" id="PF05124">
    <property type="entry name" value="S_layer_C"/>
    <property type="match status" value="1"/>
</dbReference>